<keyword evidence="8" id="KW-1185">Reference proteome</keyword>
<evidence type="ECO:0000256" key="7">
    <source>
        <dbReference type="SAM" id="MobiDB-lite"/>
    </source>
</evidence>
<evidence type="ECO:0000256" key="3">
    <source>
        <dbReference type="ARBA" id="ARBA00022737"/>
    </source>
</evidence>
<feature type="region of interest" description="Disordered" evidence="7">
    <location>
        <begin position="585"/>
        <end position="615"/>
    </location>
</feature>
<evidence type="ECO:0000313" key="10">
    <source>
        <dbReference type="RefSeq" id="XP_029639100.1"/>
    </source>
</evidence>
<protein>
    <submittedName>
        <fullName evidence="9 10">Armadillo repeat protein deleted in velo-cardio-facial syndrome isoform X1</fullName>
    </submittedName>
</protein>
<evidence type="ECO:0000256" key="5">
    <source>
        <dbReference type="ARBA" id="ARBA00022949"/>
    </source>
</evidence>
<dbReference type="PANTHER" id="PTHR10372:SF27">
    <property type="entry name" value="ADHERENS JUNCTION PROTEIN P120"/>
    <property type="match status" value="1"/>
</dbReference>
<feature type="region of interest" description="Disordered" evidence="7">
    <location>
        <begin position="870"/>
        <end position="905"/>
    </location>
</feature>
<evidence type="ECO:0000256" key="6">
    <source>
        <dbReference type="PROSITE-ProRule" id="PRU00259"/>
    </source>
</evidence>
<dbReference type="KEGG" id="osn:115214162"/>
<keyword evidence="5" id="KW-0965">Cell junction</keyword>
<evidence type="ECO:0000256" key="2">
    <source>
        <dbReference type="ARBA" id="ARBA00005462"/>
    </source>
</evidence>
<dbReference type="InterPro" id="IPR000225">
    <property type="entry name" value="Armadillo"/>
</dbReference>
<gene>
    <name evidence="9 10" type="primary">LOC115214162</name>
</gene>
<dbReference type="Proteomes" id="UP000515154">
    <property type="component" value="Linkage group LG7"/>
</dbReference>
<dbReference type="PANTHER" id="PTHR10372">
    <property type="entry name" value="PLAKOPHILLIN-RELATED"/>
    <property type="match status" value="1"/>
</dbReference>
<dbReference type="InterPro" id="IPR028435">
    <property type="entry name" value="Plakophilin/d_Catenin"/>
</dbReference>
<dbReference type="Gene3D" id="1.25.10.10">
    <property type="entry name" value="Leucine-rich Repeat Variant"/>
    <property type="match status" value="1"/>
</dbReference>
<dbReference type="GO" id="GO:0005634">
    <property type="term" value="C:nucleus"/>
    <property type="evidence" value="ECO:0007669"/>
    <property type="project" value="TreeGrafter"/>
</dbReference>
<dbReference type="InterPro" id="IPR011989">
    <property type="entry name" value="ARM-like"/>
</dbReference>
<feature type="compositionally biased region" description="Polar residues" evidence="7">
    <location>
        <begin position="1222"/>
        <end position="1240"/>
    </location>
</feature>
<feature type="compositionally biased region" description="Basic and acidic residues" evidence="7">
    <location>
        <begin position="885"/>
        <end position="897"/>
    </location>
</feature>
<evidence type="ECO:0000313" key="8">
    <source>
        <dbReference type="Proteomes" id="UP000515154"/>
    </source>
</evidence>
<dbReference type="Pfam" id="PF00514">
    <property type="entry name" value="Arm"/>
    <property type="match status" value="3"/>
</dbReference>
<feature type="compositionally biased region" description="Polar residues" evidence="7">
    <location>
        <begin position="252"/>
        <end position="274"/>
    </location>
</feature>
<dbReference type="SUPFAM" id="SSF48371">
    <property type="entry name" value="ARM repeat"/>
    <property type="match status" value="1"/>
</dbReference>
<comment type="subcellular location">
    <subcellularLocation>
        <location evidence="1">Cell junction</location>
    </subcellularLocation>
</comment>
<feature type="region of interest" description="Disordered" evidence="7">
    <location>
        <begin position="1117"/>
        <end position="1283"/>
    </location>
</feature>
<feature type="compositionally biased region" description="Polar residues" evidence="7">
    <location>
        <begin position="1117"/>
        <end position="1155"/>
    </location>
</feature>
<keyword evidence="4" id="KW-0130">Cell adhesion</keyword>
<name>A0A6P7SLB9_9MOLL</name>
<feature type="region of interest" description="Disordered" evidence="7">
    <location>
        <begin position="244"/>
        <end position="289"/>
    </location>
</feature>
<feature type="repeat" description="ARM" evidence="6">
    <location>
        <begin position="661"/>
        <end position="706"/>
    </location>
</feature>
<dbReference type="SMART" id="SM00185">
    <property type="entry name" value="ARM"/>
    <property type="match status" value="6"/>
</dbReference>
<dbReference type="GO" id="GO:0005737">
    <property type="term" value="C:cytoplasm"/>
    <property type="evidence" value="ECO:0007669"/>
    <property type="project" value="TreeGrafter"/>
</dbReference>
<reference evidence="9 10" key="1">
    <citation type="submission" date="2025-08" db="UniProtKB">
        <authorList>
            <consortium name="RefSeq"/>
        </authorList>
    </citation>
    <scope>IDENTIFICATION</scope>
</reference>
<feature type="repeat" description="ARM" evidence="6">
    <location>
        <begin position="705"/>
        <end position="748"/>
    </location>
</feature>
<dbReference type="GO" id="GO:0098609">
    <property type="term" value="P:cell-cell adhesion"/>
    <property type="evidence" value="ECO:0007669"/>
    <property type="project" value="InterPro"/>
</dbReference>
<feature type="region of interest" description="Disordered" evidence="7">
    <location>
        <begin position="515"/>
        <end position="539"/>
    </location>
</feature>
<feature type="compositionally biased region" description="Polar residues" evidence="7">
    <location>
        <begin position="1250"/>
        <end position="1270"/>
    </location>
</feature>
<dbReference type="InterPro" id="IPR016024">
    <property type="entry name" value="ARM-type_fold"/>
</dbReference>
<feature type="compositionally biased region" description="Polar residues" evidence="7">
    <location>
        <begin position="68"/>
        <end position="84"/>
    </location>
</feature>
<comment type="similarity">
    <text evidence="2">Belongs to the beta-catenin family.</text>
</comment>
<dbReference type="RefSeq" id="XP_029639100.1">
    <property type="nucleotide sequence ID" value="XM_029783240.2"/>
</dbReference>
<keyword evidence="3" id="KW-0677">Repeat</keyword>
<organism evidence="8 10">
    <name type="scientific">Octopus sinensis</name>
    <name type="common">East Asian common octopus</name>
    <dbReference type="NCBI Taxonomy" id="2607531"/>
    <lineage>
        <taxon>Eukaryota</taxon>
        <taxon>Metazoa</taxon>
        <taxon>Spiralia</taxon>
        <taxon>Lophotrochozoa</taxon>
        <taxon>Mollusca</taxon>
        <taxon>Cephalopoda</taxon>
        <taxon>Coleoidea</taxon>
        <taxon>Octopodiformes</taxon>
        <taxon>Octopoda</taxon>
        <taxon>Incirrata</taxon>
        <taxon>Octopodidae</taxon>
        <taxon>Octopus</taxon>
    </lineage>
</organism>
<evidence type="ECO:0000256" key="4">
    <source>
        <dbReference type="ARBA" id="ARBA00022889"/>
    </source>
</evidence>
<accession>A0A6P7SLB9</accession>
<dbReference type="GO" id="GO:0005912">
    <property type="term" value="C:adherens junction"/>
    <property type="evidence" value="ECO:0007669"/>
    <property type="project" value="TreeGrafter"/>
</dbReference>
<evidence type="ECO:0000256" key="1">
    <source>
        <dbReference type="ARBA" id="ARBA00004282"/>
    </source>
</evidence>
<dbReference type="GO" id="GO:0005886">
    <property type="term" value="C:plasma membrane"/>
    <property type="evidence" value="ECO:0007669"/>
    <property type="project" value="TreeGrafter"/>
</dbReference>
<evidence type="ECO:0000313" key="9">
    <source>
        <dbReference type="RefSeq" id="XP_029639098.1"/>
    </source>
</evidence>
<dbReference type="RefSeq" id="XP_029639098.1">
    <property type="nucleotide sequence ID" value="XM_029783238.2"/>
</dbReference>
<proteinExistence type="inferred from homology"/>
<dbReference type="PROSITE" id="PS50176">
    <property type="entry name" value="ARM_REPEAT"/>
    <property type="match status" value="3"/>
</dbReference>
<feature type="region of interest" description="Disordered" evidence="7">
    <location>
        <begin position="67"/>
        <end position="118"/>
    </location>
</feature>
<sequence>MLVGGGVVSKPAPYLQTEEAYGNYTGSEVPSNIQQSVKEQEAQFQRLSEKLDIGRQPVANKLKKCRLNSDTPTMTSAPNVNGDSHNWRSPALHDSPGAVSSIHSDVLEDSPDDSKMSSHLLDSCMRALEERGTMNFGYSREMDYGYEADTHLDNPDQYYATVAPTLANMPSNASFDQYSDHSLASSHLSLQNAGVYKARAAPTQAPRKVINPPELPQAARSSISSLPQEHLDDGYNRYPARVRGMEPMAPDSRSSPRPQMASNRAGSVTPTRSNIYHLPNHPIPQSLKSKQILGNPKPATSMTIVPPHRQNPGPCSTFYAPQRHIVHSKWSRDTDYYNDRSNYHNNAPLIGGNIQYGDLPPYPEVYPNDPAMRHLPYENNAFDPPVHSSVVSPHYRDSPVGEPVIGYANSYRESPYDLRHNNEPVLDKYNKPLMANNGRYPDDGLDLMYRGSPSHQEPGLPYGIDDVDKRHQGLPPVRVDPFADDLFKDQVQDDVIHNGPPPLPEMSTFRQTPSPAIGSDRYVPNQYGDGPPSYRELDRDKKYGKNEFPADYMNDPVSGHPAHLGNYKEEDGTYFVDNTIPRRRPDYYNIESSKPPDEESDGLASSSVDGRLSPRLRKPDLQEVIDFLGSPNDAIKADSAGYLQHLCFMDDDVKAKTRALGGIPPLIALLNHEIPEVHKNACGALKNLSYGRNNDDNKKAIKNASGVPALTRLLRKSSDEEVKEMVTGVLWNLSSCEDLKKAIIDDSLTVLVMIVMIPHSGWGRQGTAQPQPPPGQLWTTVFRNASGVIRNISSAGYQSRKRLRECDGLVESLIHTVKTAIGQSDIDNKPVENCVCILRNLSYRIQEVDDPDFFKKRTQQRQQKMLEKGENTGCFGGAGKKKNSQKTEMKAKPDPSSHKLTPPKGQEILWHPDIVHIYLPLLADCSNPVTLEAAVGAIQNLAACDWQPGIDIRAAVRKEKGLAIIVELLGVESDKVVCAAATALRNLALDQRNKELVGKYAMRQLVLKLPSDNRQSEATTDDTICAVIATLYEIIKKNPDFAHSLLAEGGVSRLVSITQSEGAFLEKTVRYSAMVLHTMWQFKELSGEYRKQGYTETDFNTKTSTFRTRKMEKTNSNNKIVNNTPTSTLNRPVSGQGYDDSTLSPTRPLTKNSVPGTYPPRDNQDANMGWLPKGSICENGSGGGGSAGSEIHCSNERDSIPLNDMGPGYQTLGDQRGHPKFTNASGPTSSLEPQPLTLVNSHGEPLYAQVNRSSARNAQESSNPTQNSSEYHFENPGNADSWV</sequence>
<feature type="repeat" description="ARM" evidence="6">
    <location>
        <begin position="960"/>
        <end position="997"/>
    </location>
</feature>